<keyword evidence="2" id="KW-1185">Reference proteome</keyword>
<accession>A0ABW4G4G0</accession>
<evidence type="ECO:0000313" key="2">
    <source>
        <dbReference type="Proteomes" id="UP001597097"/>
    </source>
</evidence>
<dbReference type="Proteomes" id="UP001597097">
    <property type="component" value="Unassembled WGS sequence"/>
</dbReference>
<name>A0ABW4G4G0_9ACTN</name>
<gene>
    <name evidence="1" type="ORF">ACFSJ0_10700</name>
</gene>
<sequence length="140" mass="15153">MVFIAILSIVMYLGVQDEFSLMVERLECQENGEDELHQAVAEEMHALQAALWASSTTRQPLPCSVSTHRPALPGTAQPALTPGRLGPALGLTAGSVISVPDRLQCLGCPARCPDITDRRKAPVQLAEVARDETRQQWGPP</sequence>
<evidence type="ECO:0000313" key="1">
    <source>
        <dbReference type="EMBL" id="MFD1537504.1"/>
    </source>
</evidence>
<proteinExistence type="predicted"/>
<comment type="caution">
    <text evidence="1">The sequence shown here is derived from an EMBL/GenBank/DDBJ whole genome shotgun (WGS) entry which is preliminary data.</text>
</comment>
<organism evidence="1 2">
    <name type="scientific">Nonomuraea guangzhouensis</name>
    <dbReference type="NCBI Taxonomy" id="1291555"/>
    <lineage>
        <taxon>Bacteria</taxon>
        <taxon>Bacillati</taxon>
        <taxon>Actinomycetota</taxon>
        <taxon>Actinomycetes</taxon>
        <taxon>Streptosporangiales</taxon>
        <taxon>Streptosporangiaceae</taxon>
        <taxon>Nonomuraea</taxon>
    </lineage>
</organism>
<reference evidence="2" key="1">
    <citation type="journal article" date="2019" name="Int. J. Syst. Evol. Microbiol.">
        <title>The Global Catalogue of Microorganisms (GCM) 10K type strain sequencing project: providing services to taxonomists for standard genome sequencing and annotation.</title>
        <authorList>
            <consortium name="The Broad Institute Genomics Platform"/>
            <consortium name="The Broad Institute Genome Sequencing Center for Infectious Disease"/>
            <person name="Wu L."/>
            <person name="Ma J."/>
        </authorList>
    </citation>
    <scope>NUCLEOTIDE SEQUENCE [LARGE SCALE GENOMIC DNA]</scope>
    <source>
        <strain evidence="2">CGMCC 1.15399</strain>
    </source>
</reference>
<dbReference type="EMBL" id="JBHUCM010000010">
    <property type="protein sequence ID" value="MFD1537504.1"/>
    <property type="molecule type" value="Genomic_DNA"/>
</dbReference>
<dbReference type="RefSeq" id="WP_219534675.1">
    <property type="nucleotide sequence ID" value="NZ_JAHKRM010000023.1"/>
</dbReference>
<protein>
    <submittedName>
        <fullName evidence="1">Uncharacterized protein</fullName>
    </submittedName>
</protein>